<proteinExistence type="predicted"/>
<comment type="caution">
    <text evidence="2">The sequence shown here is derived from an EMBL/GenBank/DDBJ whole genome shotgun (WGS) entry which is preliminary data.</text>
</comment>
<name>A0AAV4Q5P8_CAEEX</name>
<accession>A0AAV4Q5P8</accession>
<keyword evidence="3" id="KW-1185">Reference proteome</keyword>
<evidence type="ECO:0000313" key="2">
    <source>
        <dbReference type="EMBL" id="GIY05008.1"/>
    </source>
</evidence>
<organism evidence="2 3">
    <name type="scientific">Caerostris extrusa</name>
    <name type="common">Bark spider</name>
    <name type="synonym">Caerostris bankana</name>
    <dbReference type="NCBI Taxonomy" id="172846"/>
    <lineage>
        <taxon>Eukaryota</taxon>
        <taxon>Metazoa</taxon>
        <taxon>Ecdysozoa</taxon>
        <taxon>Arthropoda</taxon>
        <taxon>Chelicerata</taxon>
        <taxon>Arachnida</taxon>
        <taxon>Araneae</taxon>
        <taxon>Araneomorphae</taxon>
        <taxon>Entelegynae</taxon>
        <taxon>Araneoidea</taxon>
        <taxon>Araneidae</taxon>
        <taxon>Caerostris</taxon>
    </lineage>
</organism>
<protein>
    <submittedName>
        <fullName evidence="2">Uncharacterized protein</fullName>
    </submittedName>
</protein>
<dbReference type="AlphaFoldDB" id="A0AAV4Q5P8"/>
<evidence type="ECO:0000313" key="3">
    <source>
        <dbReference type="Proteomes" id="UP001054945"/>
    </source>
</evidence>
<dbReference type="EMBL" id="BPLR01005784">
    <property type="protein sequence ID" value="GIY05008.1"/>
    <property type="molecule type" value="Genomic_DNA"/>
</dbReference>
<gene>
    <name evidence="2" type="primary">AVEN_216735_1</name>
    <name evidence="2" type="ORF">CEXT_64201</name>
</gene>
<dbReference type="Proteomes" id="UP001054945">
    <property type="component" value="Unassembled WGS sequence"/>
</dbReference>
<reference evidence="2 3" key="1">
    <citation type="submission" date="2021-06" db="EMBL/GenBank/DDBJ databases">
        <title>Caerostris extrusa draft genome.</title>
        <authorList>
            <person name="Kono N."/>
            <person name="Arakawa K."/>
        </authorList>
    </citation>
    <scope>NUCLEOTIDE SEQUENCE [LARGE SCALE GENOMIC DNA]</scope>
</reference>
<evidence type="ECO:0000256" key="1">
    <source>
        <dbReference type="SAM" id="MobiDB-lite"/>
    </source>
</evidence>
<feature type="region of interest" description="Disordered" evidence="1">
    <location>
        <begin position="159"/>
        <end position="202"/>
    </location>
</feature>
<sequence>MQCTDIDTFHESDFGKNIKFRRTFICEEISFDSDICSAELCTSGREWLPCGWMEEEPAAGSSVPPRWGYGPESQLGIVSGEEVGGSYFHLNMENGMPCYSTPVHGYRPHQADGHAYRTSTQASSMCRPSHPGLSLAPPWYSTEASCHINSPPSSWYPPSSIPNVYTSNKTQKSDGQSPPTAKVPPPPLLLRFPTHATQRNCK</sequence>
<feature type="compositionally biased region" description="Polar residues" evidence="1">
    <location>
        <begin position="163"/>
        <end position="179"/>
    </location>
</feature>